<dbReference type="AlphaFoldDB" id="A0A841HB57"/>
<dbReference type="Proteomes" id="UP000642919">
    <property type="component" value="Unassembled WGS sequence"/>
</dbReference>
<accession>A0A841HB57</accession>
<dbReference type="InterPro" id="IPR029062">
    <property type="entry name" value="Class_I_gatase-like"/>
</dbReference>
<sequence>MRPADMTSRIGAFVLVAVIVAAAIVGPSMIAGGSGSFSAGELSVPGHDSPNIATQPVEEGQIEMSATTSGKVVVIDEAHGNGVGEFQLRPLINTLTENGHEVRFYGPDRGPSGEQLNKTLRGADAFVSLAPDNRFKPAEADGVSAFVDAGGRVLAAGEPESGGGGGLLGIGGFGRSGRSAAEFTPVLSQYGLTVGSGYLYDTTDNVNNHANIDAAPTGSSDLTAGVDSVVVHQAAPVTGNNVLLQTDSETELTTTRDADAYGVLARTGNIVALGDSSVLDPDWTYVADNEVLVGNLADYLVTGDRGRMPAPSE</sequence>
<comment type="caution">
    <text evidence="1">The sequence shown here is derived from an EMBL/GenBank/DDBJ whole genome shotgun (WGS) entry which is preliminary data.</text>
</comment>
<organism evidence="1 2">
    <name type="scientific">Halobacterium salinarum</name>
    <name type="common">Halobacterium halobium</name>
    <dbReference type="NCBI Taxonomy" id="2242"/>
    <lineage>
        <taxon>Archaea</taxon>
        <taxon>Methanobacteriati</taxon>
        <taxon>Methanobacteriota</taxon>
        <taxon>Stenosarchaea group</taxon>
        <taxon>Halobacteria</taxon>
        <taxon>Halobacteriales</taxon>
        <taxon>Halobacteriaceae</taxon>
        <taxon>Halobacterium</taxon>
    </lineage>
</organism>
<gene>
    <name evidence="1" type="ORF">HNR49_001335</name>
</gene>
<dbReference type="EMBL" id="JACHGX010000003">
    <property type="protein sequence ID" value="MBB6089966.1"/>
    <property type="molecule type" value="Genomic_DNA"/>
</dbReference>
<protein>
    <recommendedName>
        <fullName evidence="3">GATase domain protein</fullName>
    </recommendedName>
</protein>
<reference evidence="1" key="1">
    <citation type="submission" date="2020-08" db="EMBL/GenBank/DDBJ databases">
        <title>Genomic Encyclopedia of Type Strains, Phase IV (KMG-IV): sequencing the most valuable type-strain genomes for metagenomic binning, comparative biology and taxonomic classification.</title>
        <authorList>
            <person name="Goeker M."/>
        </authorList>
    </citation>
    <scope>NUCLEOTIDE SEQUENCE</scope>
    <source>
        <strain evidence="1">DSM 669</strain>
    </source>
</reference>
<name>A0A841HB57_HALSI</name>
<proteinExistence type="predicted"/>
<dbReference type="RefSeq" id="WP_136361095.1">
    <property type="nucleotide sequence ID" value="NZ_CP038631.1"/>
</dbReference>
<evidence type="ECO:0000313" key="1">
    <source>
        <dbReference type="EMBL" id="MBB6089966.1"/>
    </source>
</evidence>
<evidence type="ECO:0000313" key="2">
    <source>
        <dbReference type="Proteomes" id="UP000642919"/>
    </source>
</evidence>
<evidence type="ECO:0008006" key="3">
    <source>
        <dbReference type="Google" id="ProtNLM"/>
    </source>
</evidence>
<dbReference type="SUPFAM" id="SSF52317">
    <property type="entry name" value="Class I glutamine amidotransferase-like"/>
    <property type="match status" value="1"/>
</dbReference>
<dbReference type="GeneID" id="68693505"/>